<evidence type="ECO:0000313" key="2">
    <source>
        <dbReference type="EMBL" id="KAF0294856.1"/>
    </source>
</evidence>
<accession>A0A6A4VK42</accession>
<protein>
    <submittedName>
        <fullName evidence="2">Uncharacterized protein</fullName>
    </submittedName>
</protein>
<dbReference type="EMBL" id="VIIS01001653">
    <property type="protein sequence ID" value="KAF0294856.1"/>
    <property type="molecule type" value="Genomic_DNA"/>
</dbReference>
<gene>
    <name evidence="2" type="ORF">FJT64_000709</name>
</gene>
<comment type="caution">
    <text evidence="2">The sequence shown here is derived from an EMBL/GenBank/DDBJ whole genome shotgun (WGS) entry which is preliminary data.</text>
</comment>
<evidence type="ECO:0000256" key="1">
    <source>
        <dbReference type="SAM" id="MobiDB-lite"/>
    </source>
</evidence>
<name>A0A6A4VK42_AMPAM</name>
<keyword evidence="3" id="KW-1185">Reference proteome</keyword>
<feature type="compositionally biased region" description="Low complexity" evidence="1">
    <location>
        <begin position="1"/>
        <end position="16"/>
    </location>
</feature>
<dbReference type="AlphaFoldDB" id="A0A6A4VK42"/>
<evidence type="ECO:0000313" key="3">
    <source>
        <dbReference type="Proteomes" id="UP000440578"/>
    </source>
</evidence>
<feature type="compositionally biased region" description="Polar residues" evidence="1">
    <location>
        <begin position="34"/>
        <end position="51"/>
    </location>
</feature>
<reference evidence="2 3" key="1">
    <citation type="submission" date="2019-07" db="EMBL/GenBank/DDBJ databases">
        <title>Draft genome assembly of a fouling barnacle, Amphibalanus amphitrite (Darwin, 1854): The first reference genome for Thecostraca.</title>
        <authorList>
            <person name="Kim W."/>
        </authorList>
    </citation>
    <scope>NUCLEOTIDE SEQUENCE [LARGE SCALE GENOMIC DNA]</scope>
    <source>
        <strain evidence="2">SNU_AA5</strain>
        <tissue evidence="2">Soma without cirri and trophi</tissue>
    </source>
</reference>
<dbReference type="Proteomes" id="UP000440578">
    <property type="component" value="Unassembled WGS sequence"/>
</dbReference>
<proteinExistence type="predicted"/>
<organism evidence="2 3">
    <name type="scientific">Amphibalanus amphitrite</name>
    <name type="common">Striped barnacle</name>
    <name type="synonym">Balanus amphitrite</name>
    <dbReference type="NCBI Taxonomy" id="1232801"/>
    <lineage>
        <taxon>Eukaryota</taxon>
        <taxon>Metazoa</taxon>
        <taxon>Ecdysozoa</taxon>
        <taxon>Arthropoda</taxon>
        <taxon>Crustacea</taxon>
        <taxon>Multicrustacea</taxon>
        <taxon>Cirripedia</taxon>
        <taxon>Thoracica</taxon>
        <taxon>Thoracicalcarea</taxon>
        <taxon>Balanomorpha</taxon>
        <taxon>Balanoidea</taxon>
        <taxon>Balanidae</taxon>
        <taxon>Amphibalaninae</taxon>
        <taxon>Amphibalanus</taxon>
    </lineage>
</organism>
<feature type="compositionally biased region" description="Basic and acidic residues" evidence="1">
    <location>
        <begin position="53"/>
        <end position="67"/>
    </location>
</feature>
<sequence>MRRSMSGAAAGDASSGITTVLEAIEEPQLREDFSSSSGAESQTDSTGSSGEEASARPTRDNAARPRSQDPAPLHLDATGSVTRQVGEKRPYLYAIICSTLL</sequence>
<feature type="region of interest" description="Disordered" evidence="1">
    <location>
        <begin position="1"/>
        <end position="82"/>
    </location>
</feature>